<feature type="domain" description="STAS" evidence="1">
    <location>
        <begin position="16"/>
        <end position="90"/>
    </location>
</feature>
<dbReference type="Proteomes" id="UP000451860">
    <property type="component" value="Unassembled WGS sequence"/>
</dbReference>
<protein>
    <recommendedName>
        <fullName evidence="1">STAS domain-containing protein</fullName>
    </recommendedName>
</protein>
<dbReference type="SUPFAM" id="SSF52091">
    <property type="entry name" value="SpoIIaa-like"/>
    <property type="match status" value="1"/>
</dbReference>
<evidence type="ECO:0000313" key="2">
    <source>
        <dbReference type="EMBL" id="KAE8762725.1"/>
    </source>
</evidence>
<reference evidence="2 3" key="1">
    <citation type="submission" date="2019-10" db="EMBL/GenBank/DDBJ databases">
        <title>Georgenia wutianyii sp. nov. and Georgenia yuyongxinii sp. nov. isolated from plateau pika (Ochotona curzoniae) in the Qinghai-Tibet plateau of China.</title>
        <authorList>
            <person name="Tian Z."/>
        </authorList>
    </citation>
    <scope>NUCLEOTIDE SEQUENCE [LARGE SCALE GENOMIC DNA]</scope>
    <source>
        <strain evidence="2 3">DSM 21501</strain>
    </source>
</reference>
<keyword evidence="3" id="KW-1185">Reference proteome</keyword>
<evidence type="ECO:0000313" key="3">
    <source>
        <dbReference type="Proteomes" id="UP000451860"/>
    </source>
</evidence>
<evidence type="ECO:0000259" key="1">
    <source>
        <dbReference type="PROSITE" id="PS50801"/>
    </source>
</evidence>
<dbReference type="RefSeq" id="WP_155524134.1">
    <property type="nucleotide sequence ID" value="NZ_WHJE01000130.1"/>
</dbReference>
<comment type="caution">
    <text evidence="2">The sequence shown here is derived from an EMBL/GenBank/DDBJ whole genome shotgun (WGS) entry which is preliminary data.</text>
</comment>
<proteinExistence type="predicted"/>
<dbReference type="Gene3D" id="3.30.750.24">
    <property type="entry name" value="STAS domain"/>
    <property type="match status" value="1"/>
</dbReference>
<dbReference type="AlphaFoldDB" id="A0A7J5UJY6"/>
<organism evidence="2 3">
    <name type="scientific">Georgenia thermotolerans</name>
    <dbReference type="NCBI Taxonomy" id="527326"/>
    <lineage>
        <taxon>Bacteria</taxon>
        <taxon>Bacillati</taxon>
        <taxon>Actinomycetota</taxon>
        <taxon>Actinomycetes</taxon>
        <taxon>Micrococcales</taxon>
        <taxon>Bogoriellaceae</taxon>
        <taxon>Georgenia</taxon>
    </lineage>
</organism>
<dbReference type="InterPro" id="IPR036513">
    <property type="entry name" value="STAS_dom_sf"/>
</dbReference>
<sequence length="90" mass="9355">MLDTATQADSWLTATLRPAGIIDRDDTDRLRDVLDALAASASLVVVDLEAAALRSPAAAAVIDDAAHGLERRGGCLLCVRADDGARRALA</sequence>
<name>A0A7J5UJY6_9MICO</name>
<dbReference type="PROSITE" id="PS50801">
    <property type="entry name" value="STAS"/>
    <property type="match status" value="1"/>
</dbReference>
<gene>
    <name evidence="2" type="ORF">GB883_17840</name>
</gene>
<dbReference type="InterPro" id="IPR002645">
    <property type="entry name" value="STAS_dom"/>
</dbReference>
<dbReference type="EMBL" id="WHJE01000130">
    <property type="protein sequence ID" value="KAE8762725.1"/>
    <property type="molecule type" value="Genomic_DNA"/>
</dbReference>
<feature type="non-terminal residue" evidence="2">
    <location>
        <position position="90"/>
    </location>
</feature>
<accession>A0A7J5UJY6</accession>